<dbReference type="EMBL" id="JAMYWD010000011">
    <property type="protein sequence ID" value="KAJ4954706.1"/>
    <property type="molecule type" value="Genomic_DNA"/>
</dbReference>
<feature type="repeat" description="PPR" evidence="2">
    <location>
        <begin position="225"/>
        <end position="259"/>
    </location>
</feature>
<dbReference type="PANTHER" id="PTHR47937">
    <property type="entry name" value="PLASTID TRANSCRIPTIONALLY ACTIVE CHROMOSOME 2-LIKE PROTEIN"/>
    <property type="match status" value="1"/>
</dbReference>
<name>A0A9Q0JWU2_9MAGN</name>
<dbReference type="AlphaFoldDB" id="A0A9Q0JWU2"/>
<dbReference type="NCBIfam" id="TIGR00756">
    <property type="entry name" value="PPR"/>
    <property type="match status" value="2"/>
</dbReference>
<evidence type="ECO:0000313" key="4">
    <source>
        <dbReference type="Proteomes" id="UP001141806"/>
    </source>
</evidence>
<dbReference type="SUPFAM" id="SSF81901">
    <property type="entry name" value="HCP-like"/>
    <property type="match status" value="1"/>
</dbReference>
<evidence type="ECO:0000313" key="3">
    <source>
        <dbReference type="EMBL" id="KAJ4954706.1"/>
    </source>
</evidence>
<dbReference type="InterPro" id="IPR011990">
    <property type="entry name" value="TPR-like_helical_dom_sf"/>
</dbReference>
<dbReference type="OrthoDB" id="185373at2759"/>
<dbReference type="PANTHER" id="PTHR47937:SF5">
    <property type="entry name" value="PENTATRICOPEPTIDE REPEAT-CONTAINING PROTEIN"/>
    <property type="match status" value="1"/>
</dbReference>
<proteinExistence type="predicted"/>
<accession>A0A9Q0JWU2</accession>
<evidence type="ECO:0000256" key="2">
    <source>
        <dbReference type="PROSITE-ProRule" id="PRU00708"/>
    </source>
</evidence>
<dbReference type="Pfam" id="PF01535">
    <property type="entry name" value="PPR"/>
    <property type="match status" value="2"/>
</dbReference>
<evidence type="ECO:0000256" key="1">
    <source>
        <dbReference type="ARBA" id="ARBA00022737"/>
    </source>
</evidence>
<evidence type="ECO:0008006" key="5">
    <source>
        <dbReference type="Google" id="ProtNLM"/>
    </source>
</evidence>
<dbReference type="PROSITE" id="PS51375">
    <property type="entry name" value="PPR"/>
    <property type="match status" value="3"/>
</dbReference>
<reference evidence="3" key="1">
    <citation type="journal article" date="2023" name="Plant J.">
        <title>The genome of the king protea, Protea cynaroides.</title>
        <authorList>
            <person name="Chang J."/>
            <person name="Duong T.A."/>
            <person name="Schoeman C."/>
            <person name="Ma X."/>
            <person name="Roodt D."/>
            <person name="Barker N."/>
            <person name="Li Z."/>
            <person name="Van de Peer Y."/>
            <person name="Mizrachi E."/>
        </authorList>
    </citation>
    <scope>NUCLEOTIDE SEQUENCE</scope>
    <source>
        <tissue evidence="3">Young leaves</tissue>
    </source>
</reference>
<keyword evidence="4" id="KW-1185">Reference proteome</keyword>
<dbReference type="Proteomes" id="UP001141806">
    <property type="component" value="Unassembled WGS sequence"/>
</dbReference>
<dbReference type="InterPro" id="IPR002885">
    <property type="entry name" value="PPR_rpt"/>
</dbReference>
<protein>
    <recommendedName>
        <fullName evidence="5">Pentatricopeptide repeat-containing protein</fullName>
    </recommendedName>
</protein>
<sequence>MLKRQKKDQDCNDNGRLQTVEAPKDSSCILKCEKTGGLGISTLEVQGNAPCPPPEMLHDEGNEEPSLAECEELYGPDKEPLAERFPQIESREQDKMVIDMTSTEKIAFSENESCKENIVARSSNIVMDSFSENMSITGKFAADHNSSGGEKSSNFSSMSQNVRRKDLKCNDEQSGISHSISKKAGVDANIVTHNLLTKAYCDCSKTDTALEHYKQLINDASFNPSPTTYRILVKGLVDYNKVDRALELKDEVLEKGLAPDTVVYNYLMLGLVKKSDLDGVLALYEELREKQGFLSHGMVYGDLMKGYFLKGMEKEAMDCYEEAVGENSKVKMTAVAYNSVLDALSKNGKFEEAMRLFDRMMVEHNPPNR</sequence>
<organism evidence="3 4">
    <name type="scientific">Protea cynaroides</name>
    <dbReference type="NCBI Taxonomy" id="273540"/>
    <lineage>
        <taxon>Eukaryota</taxon>
        <taxon>Viridiplantae</taxon>
        <taxon>Streptophyta</taxon>
        <taxon>Embryophyta</taxon>
        <taxon>Tracheophyta</taxon>
        <taxon>Spermatophyta</taxon>
        <taxon>Magnoliopsida</taxon>
        <taxon>Proteales</taxon>
        <taxon>Proteaceae</taxon>
        <taxon>Protea</taxon>
    </lineage>
</organism>
<gene>
    <name evidence="3" type="ORF">NE237_011489</name>
</gene>
<comment type="caution">
    <text evidence="3">The sequence shown here is derived from an EMBL/GenBank/DDBJ whole genome shotgun (WGS) entry which is preliminary data.</text>
</comment>
<dbReference type="Pfam" id="PF13812">
    <property type="entry name" value="PPR_3"/>
    <property type="match status" value="1"/>
</dbReference>
<feature type="repeat" description="PPR" evidence="2">
    <location>
        <begin position="333"/>
        <end position="367"/>
    </location>
</feature>
<dbReference type="InterPro" id="IPR052308">
    <property type="entry name" value="PPR_domain-containing"/>
</dbReference>
<keyword evidence="1" id="KW-0677">Repeat</keyword>
<dbReference type="Gene3D" id="1.25.40.10">
    <property type="entry name" value="Tetratricopeptide repeat domain"/>
    <property type="match status" value="2"/>
</dbReference>
<feature type="repeat" description="PPR" evidence="2">
    <location>
        <begin position="260"/>
        <end position="290"/>
    </location>
</feature>